<dbReference type="OMA" id="ASHECAI"/>
<evidence type="ECO:0000313" key="9">
    <source>
        <dbReference type="Proteomes" id="UP000008312"/>
    </source>
</evidence>
<dbReference type="GO" id="GO:0005634">
    <property type="term" value="C:nucleus"/>
    <property type="evidence" value="ECO:0007669"/>
    <property type="project" value="TreeGrafter"/>
</dbReference>
<dbReference type="PANTHER" id="PTHR12341">
    <property type="entry name" value="5'-&gt;3' EXORIBONUCLEASE"/>
    <property type="match status" value="1"/>
</dbReference>
<dbReference type="InParanoid" id="D8LV03"/>
<evidence type="ECO:0000259" key="6">
    <source>
        <dbReference type="Pfam" id="PF03159"/>
    </source>
</evidence>
<feature type="region of interest" description="Disordered" evidence="5">
    <location>
        <begin position="22"/>
        <end position="46"/>
    </location>
</feature>
<name>D8LV03_BLAHO</name>
<keyword evidence="1" id="KW-0540">Nuclease</keyword>
<reference evidence="8" key="1">
    <citation type="submission" date="2010-02" db="EMBL/GenBank/DDBJ databases">
        <title>Sequencing and annotation of the Blastocystis hominis genome.</title>
        <authorList>
            <person name="Wincker P."/>
        </authorList>
    </citation>
    <scope>NUCLEOTIDE SEQUENCE</scope>
    <source>
        <strain evidence="8">Singapore isolate B</strain>
    </source>
</reference>
<evidence type="ECO:0000313" key="8">
    <source>
        <dbReference type="EMBL" id="CBK19642.2"/>
    </source>
</evidence>
<dbReference type="InterPro" id="IPR041412">
    <property type="entry name" value="Xrn1_helical"/>
</dbReference>
<dbReference type="GO" id="GO:0003723">
    <property type="term" value="F:RNA binding"/>
    <property type="evidence" value="ECO:0007669"/>
    <property type="project" value="TreeGrafter"/>
</dbReference>
<feature type="compositionally biased region" description="Low complexity" evidence="5">
    <location>
        <begin position="547"/>
        <end position="574"/>
    </location>
</feature>
<dbReference type="CDD" id="cd18673">
    <property type="entry name" value="PIN_XRN1-2-like"/>
    <property type="match status" value="1"/>
</dbReference>
<dbReference type="AlphaFoldDB" id="D8LV03"/>
<keyword evidence="3" id="KW-0269">Exonuclease</keyword>
<dbReference type="EMBL" id="FN668638">
    <property type="protein sequence ID" value="CBK19642.2"/>
    <property type="molecule type" value="Genomic_DNA"/>
</dbReference>
<dbReference type="PANTHER" id="PTHR12341:SF7">
    <property type="entry name" value="5'-3' EXORIBONUCLEASE 1"/>
    <property type="match status" value="1"/>
</dbReference>
<evidence type="ECO:0000259" key="7">
    <source>
        <dbReference type="Pfam" id="PF17846"/>
    </source>
</evidence>
<dbReference type="GeneID" id="24917412"/>
<dbReference type="GO" id="GO:0000956">
    <property type="term" value="P:nuclear-transcribed mRNA catabolic process"/>
    <property type="evidence" value="ECO:0007669"/>
    <property type="project" value="TreeGrafter"/>
</dbReference>
<gene>
    <name evidence="8" type="ORF">GSBLH_T00000090001</name>
</gene>
<dbReference type="InterPro" id="IPR027073">
    <property type="entry name" value="5_3_exoribonuclease"/>
</dbReference>
<feature type="domain" description="Xrn1 N-terminal" evidence="6">
    <location>
        <begin position="1"/>
        <end position="259"/>
    </location>
</feature>
<dbReference type="Proteomes" id="UP000008312">
    <property type="component" value="Unassembled WGS sequence"/>
</dbReference>
<evidence type="ECO:0000256" key="2">
    <source>
        <dbReference type="ARBA" id="ARBA00022801"/>
    </source>
</evidence>
<dbReference type="OrthoDB" id="372487at2759"/>
<feature type="region of interest" description="Disordered" evidence="5">
    <location>
        <begin position="540"/>
        <end position="574"/>
    </location>
</feature>
<keyword evidence="2" id="KW-0378">Hydrolase</keyword>
<evidence type="ECO:0000256" key="5">
    <source>
        <dbReference type="SAM" id="MobiDB-lite"/>
    </source>
</evidence>
<dbReference type="Pfam" id="PF17846">
    <property type="entry name" value="XRN_M"/>
    <property type="match status" value="2"/>
</dbReference>
<dbReference type="GO" id="GO:0004534">
    <property type="term" value="F:5'-3' RNA exonuclease activity"/>
    <property type="evidence" value="ECO:0007669"/>
    <property type="project" value="TreeGrafter"/>
</dbReference>
<dbReference type="InterPro" id="IPR004859">
    <property type="entry name" value="Xrn1_N"/>
</dbReference>
<accession>D8LV03</accession>
<feature type="compositionally biased region" description="Low complexity" evidence="5">
    <location>
        <begin position="37"/>
        <end position="46"/>
    </location>
</feature>
<sequence length="574" mass="66021">MGIPTYTRWLCRKYPLILKSLSDPDSPAQRDGNTSSQQQQQQQQQQPPVFDNFYIDMNGIIHDCAHGQILGSTPRNTDDVLENLQNYLDRLITAVNPRKLLFMSVDGVAPKAKVKEQRGRRFRSGYESVEIKQLEEQLKKEMIAEGFQFPPDVEEEEEESFNSLNIFPGTDFMSELQVFLDYYVTKTLQSNEKLQNLNVLISDSDVPGEGEHKIMEFIRSQRTQPDYLPNQTHIIHGLDADLSMLALSSHEPLFYILVEQLFITRCAICGAPDHSTRECVKLPRKKLGASTKDDKFYHRPLQVISIKTLRDYLDLEMRPVASQMKIPYNLERIIDDYVFLCIFVGNDFLPSLPLFDIREGAVTMLLNLYRRLLPTWTDYIIRPGGEINYLQVQSLMREVYANEGNILRRKRLFGRYTVGRLKRPAVQASSTKPPELGDEESVDYGKPGWSDAYYRQKFGLDPSDRVSIERVCQEYMLGLAWIMRYYCTGCASWDWFYPEHYAPLLRDLSAMNNVTVSFSLGQPISKLEAVIAVGFACSEPRRRARRSTPSSRPSWSSWSPRRTPSSTSTTRSSS</sequence>
<evidence type="ECO:0000256" key="4">
    <source>
        <dbReference type="ARBA" id="ARBA00038299"/>
    </source>
</evidence>
<feature type="domain" description="Xrn1 helical" evidence="7">
    <location>
        <begin position="437"/>
        <end position="533"/>
    </location>
</feature>
<protein>
    <submittedName>
        <fullName evidence="8">Uncharacterized protein</fullName>
    </submittedName>
</protein>
<proteinExistence type="inferred from homology"/>
<keyword evidence="9" id="KW-1185">Reference proteome</keyword>
<dbReference type="Pfam" id="PF03159">
    <property type="entry name" value="XRN_N"/>
    <property type="match status" value="1"/>
</dbReference>
<evidence type="ECO:0000256" key="1">
    <source>
        <dbReference type="ARBA" id="ARBA00022722"/>
    </source>
</evidence>
<feature type="domain" description="Xrn1 helical" evidence="7">
    <location>
        <begin position="328"/>
        <end position="411"/>
    </location>
</feature>
<comment type="similarity">
    <text evidence="4">Belongs to the 5'-3' exonuclease family.</text>
</comment>
<evidence type="ECO:0000256" key="3">
    <source>
        <dbReference type="ARBA" id="ARBA00022839"/>
    </source>
</evidence>
<dbReference type="Gene3D" id="3.40.50.12390">
    <property type="match status" value="2"/>
</dbReference>
<organism evidence="8">
    <name type="scientific">Blastocystis hominis</name>
    <dbReference type="NCBI Taxonomy" id="12968"/>
    <lineage>
        <taxon>Eukaryota</taxon>
        <taxon>Sar</taxon>
        <taxon>Stramenopiles</taxon>
        <taxon>Bigyra</taxon>
        <taxon>Opalozoa</taxon>
        <taxon>Opalinata</taxon>
        <taxon>Blastocystidae</taxon>
        <taxon>Blastocystis</taxon>
    </lineage>
</organism>
<dbReference type="RefSeq" id="XP_012893690.1">
    <property type="nucleotide sequence ID" value="XM_013038236.1"/>
</dbReference>